<proteinExistence type="predicted"/>
<dbReference type="InterPro" id="IPR004043">
    <property type="entry name" value="LCCL"/>
</dbReference>
<dbReference type="InterPro" id="IPR036609">
    <property type="entry name" value="LCCL_sf"/>
</dbReference>
<feature type="chain" id="PRO_5037573299" description="LCCL domain-containing protein" evidence="1">
    <location>
        <begin position="21"/>
        <end position="222"/>
    </location>
</feature>
<accession>A0A926Y124</accession>
<evidence type="ECO:0000313" key="4">
    <source>
        <dbReference type="Proteomes" id="UP000598820"/>
    </source>
</evidence>
<dbReference type="SUPFAM" id="SSF69848">
    <property type="entry name" value="LCCL domain"/>
    <property type="match status" value="1"/>
</dbReference>
<keyword evidence="1" id="KW-0732">Signal</keyword>
<dbReference type="Gene3D" id="2.170.130.20">
    <property type="entry name" value="LCCL-like domain"/>
    <property type="match status" value="1"/>
</dbReference>
<dbReference type="InterPro" id="IPR051957">
    <property type="entry name" value="CRISP-LCCL_domain"/>
</dbReference>
<dbReference type="EMBL" id="JACWZY010000026">
    <property type="protein sequence ID" value="MBD2703945.1"/>
    <property type="molecule type" value="Genomic_DNA"/>
</dbReference>
<dbReference type="SMART" id="SM00603">
    <property type="entry name" value="LCCL"/>
    <property type="match status" value="1"/>
</dbReference>
<dbReference type="PANTHER" id="PTHR31331:SF1">
    <property type="entry name" value="CYSTEINE RICH SECRETORY PROTEIN LCCL DOMAIN CONTAINING 2"/>
    <property type="match status" value="1"/>
</dbReference>
<dbReference type="PROSITE" id="PS50820">
    <property type="entry name" value="LCCL"/>
    <property type="match status" value="1"/>
</dbReference>
<dbReference type="Pfam" id="PF03815">
    <property type="entry name" value="LCCL"/>
    <property type="match status" value="1"/>
</dbReference>
<feature type="domain" description="LCCL" evidence="2">
    <location>
        <begin position="154"/>
        <end position="218"/>
    </location>
</feature>
<dbReference type="Proteomes" id="UP000598820">
    <property type="component" value="Unassembled WGS sequence"/>
</dbReference>
<organism evidence="3 4">
    <name type="scientific">Spirosoma profusum</name>
    <dbReference type="NCBI Taxonomy" id="2771354"/>
    <lineage>
        <taxon>Bacteria</taxon>
        <taxon>Pseudomonadati</taxon>
        <taxon>Bacteroidota</taxon>
        <taxon>Cytophagia</taxon>
        <taxon>Cytophagales</taxon>
        <taxon>Cytophagaceae</taxon>
        <taxon>Spirosoma</taxon>
    </lineage>
</organism>
<gene>
    <name evidence="3" type="ORF">IC229_25090</name>
</gene>
<keyword evidence="4" id="KW-1185">Reference proteome</keyword>
<comment type="caution">
    <text evidence="3">The sequence shown here is derived from an EMBL/GenBank/DDBJ whole genome shotgun (WGS) entry which is preliminary data.</text>
</comment>
<name>A0A926Y124_9BACT</name>
<dbReference type="RefSeq" id="WP_190890102.1">
    <property type="nucleotide sequence ID" value="NZ_JACWZY010000026.1"/>
</dbReference>
<reference evidence="3" key="1">
    <citation type="submission" date="2020-09" db="EMBL/GenBank/DDBJ databases">
        <authorList>
            <person name="Kim M.K."/>
        </authorList>
    </citation>
    <scope>NUCLEOTIDE SEQUENCE</scope>
    <source>
        <strain evidence="3">BT702</strain>
    </source>
</reference>
<evidence type="ECO:0000256" key="1">
    <source>
        <dbReference type="SAM" id="SignalP"/>
    </source>
</evidence>
<sequence length="222" mass="23496">MKKRLVLVFCILGWFLSVQAQPATSRGEQRLPISFQEGMARAEAALRAEGYVNIGVQANMALGYKGENTAMIMVNEATNGTYWINIVVASLTNNAGIPGGERVKLQGRIGNPSTNANPPGPTGTTAADWNTTAVGWRGKNNQQVSFTCPSSGKPSTELWGTDTYTDDSSICTAAVHAGVITYGGGNVTIEIRPGLSAYSGSARNGVTSKGYGGWHSSFIFIR</sequence>
<evidence type="ECO:0000259" key="2">
    <source>
        <dbReference type="PROSITE" id="PS50820"/>
    </source>
</evidence>
<dbReference type="PANTHER" id="PTHR31331">
    <property type="entry name" value="LCCL DOMAIN PROTEIN (AFU_ORTHOLOGUE AFUA_5G08630)"/>
    <property type="match status" value="1"/>
</dbReference>
<protein>
    <recommendedName>
        <fullName evidence="2">LCCL domain-containing protein</fullName>
    </recommendedName>
</protein>
<feature type="signal peptide" evidence="1">
    <location>
        <begin position="1"/>
        <end position="20"/>
    </location>
</feature>
<evidence type="ECO:0000313" key="3">
    <source>
        <dbReference type="EMBL" id="MBD2703945.1"/>
    </source>
</evidence>
<dbReference type="AlphaFoldDB" id="A0A926Y124"/>